<organism evidence="2 3">
    <name type="scientific">Adhaeribacter rhizoryzae</name>
    <dbReference type="NCBI Taxonomy" id="2607907"/>
    <lineage>
        <taxon>Bacteria</taxon>
        <taxon>Pseudomonadati</taxon>
        <taxon>Bacteroidota</taxon>
        <taxon>Cytophagia</taxon>
        <taxon>Cytophagales</taxon>
        <taxon>Hymenobacteraceae</taxon>
        <taxon>Adhaeribacter</taxon>
    </lineage>
</organism>
<feature type="signal peptide" evidence="1">
    <location>
        <begin position="1"/>
        <end position="21"/>
    </location>
</feature>
<dbReference type="AlphaFoldDB" id="A0A5M6DPN6"/>
<accession>A0A5M6DPN6</accession>
<feature type="chain" id="PRO_5024342076" evidence="1">
    <location>
        <begin position="22"/>
        <end position="178"/>
    </location>
</feature>
<name>A0A5M6DPN6_9BACT</name>
<dbReference type="PROSITE" id="PS51257">
    <property type="entry name" value="PROKAR_LIPOPROTEIN"/>
    <property type="match status" value="1"/>
</dbReference>
<keyword evidence="1" id="KW-0732">Signal</keyword>
<proteinExistence type="predicted"/>
<keyword evidence="3" id="KW-1185">Reference proteome</keyword>
<dbReference type="RefSeq" id="WP_150086446.1">
    <property type="nucleotide sequence ID" value="NZ_VWSF01000001.1"/>
</dbReference>
<reference evidence="2 3" key="1">
    <citation type="submission" date="2019-09" db="EMBL/GenBank/DDBJ databases">
        <title>Genome sequence and assembly of Adhaeribacter sp.</title>
        <authorList>
            <person name="Chhetri G."/>
        </authorList>
    </citation>
    <scope>NUCLEOTIDE SEQUENCE [LARGE SCALE GENOMIC DNA]</scope>
    <source>
        <strain evidence="2 3">DK36</strain>
    </source>
</reference>
<evidence type="ECO:0000313" key="2">
    <source>
        <dbReference type="EMBL" id="KAA5549434.1"/>
    </source>
</evidence>
<comment type="caution">
    <text evidence="2">The sequence shown here is derived from an EMBL/GenBank/DDBJ whole genome shotgun (WGS) entry which is preliminary data.</text>
</comment>
<protein>
    <submittedName>
        <fullName evidence="2">Uncharacterized protein</fullName>
    </submittedName>
</protein>
<dbReference type="EMBL" id="VWSF01000001">
    <property type="protein sequence ID" value="KAA5549434.1"/>
    <property type="molecule type" value="Genomic_DNA"/>
</dbReference>
<evidence type="ECO:0000313" key="3">
    <source>
        <dbReference type="Proteomes" id="UP000323426"/>
    </source>
</evidence>
<dbReference type="Proteomes" id="UP000323426">
    <property type="component" value="Unassembled WGS sequence"/>
</dbReference>
<gene>
    <name evidence="2" type="ORF">F0145_02265</name>
</gene>
<evidence type="ECO:0000256" key="1">
    <source>
        <dbReference type="SAM" id="SignalP"/>
    </source>
</evidence>
<sequence>MVKQTAVLVLLLSCVFSGCYGQGLDAATSVPDISKKYYLVLDKPGKVSRIRFYPGSQISFKITNDKRLYAGKLEAVRKQSIVIFNTELPIREIRKIKVVQRAPAGRFLYGLGSGIRGVGSLFTLIGGGNYLFTNDKENGRVTALAGLSALGVGQLFRGFNRRTYNINKNRQLKTIQII</sequence>